<sequence length="134" mass="15278">MPFGECTVTLQDVAFQLGLPVDGEVVSGCLGVYVYRSEYHHHFPHQLRPARHPNHRPVSHSQLDLVRPQIQNQEHHQAHQHEQPQHVEDHESELPLLPQASMSMHHPPSSTEDSALMPRSSRHHLSISQATRVI</sequence>
<dbReference type="AlphaFoldDB" id="A0A444ZUL3"/>
<organism evidence="2 3">
    <name type="scientific">Arachis hypogaea</name>
    <name type="common">Peanut</name>
    <dbReference type="NCBI Taxonomy" id="3818"/>
    <lineage>
        <taxon>Eukaryota</taxon>
        <taxon>Viridiplantae</taxon>
        <taxon>Streptophyta</taxon>
        <taxon>Embryophyta</taxon>
        <taxon>Tracheophyta</taxon>
        <taxon>Spermatophyta</taxon>
        <taxon>Magnoliopsida</taxon>
        <taxon>eudicotyledons</taxon>
        <taxon>Gunneridae</taxon>
        <taxon>Pentapetalae</taxon>
        <taxon>rosids</taxon>
        <taxon>fabids</taxon>
        <taxon>Fabales</taxon>
        <taxon>Fabaceae</taxon>
        <taxon>Papilionoideae</taxon>
        <taxon>50 kb inversion clade</taxon>
        <taxon>dalbergioids sensu lato</taxon>
        <taxon>Dalbergieae</taxon>
        <taxon>Pterocarpus clade</taxon>
        <taxon>Arachis</taxon>
    </lineage>
</organism>
<dbReference type="EMBL" id="SDMP01000013">
    <property type="protein sequence ID" value="RYR17930.1"/>
    <property type="molecule type" value="Genomic_DNA"/>
</dbReference>
<evidence type="ECO:0008006" key="4">
    <source>
        <dbReference type="Google" id="ProtNLM"/>
    </source>
</evidence>
<evidence type="ECO:0000256" key="1">
    <source>
        <dbReference type="SAM" id="MobiDB-lite"/>
    </source>
</evidence>
<proteinExistence type="predicted"/>
<reference evidence="2 3" key="1">
    <citation type="submission" date="2019-01" db="EMBL/GenBank/DDBJ databases">
        <title>Sequencing of cultivated peanut Arachis hypogaea provides insights into genome evolution and oil improvement.</title>
        <authorList>
            <person name="Chen X."/>
        </authorList>
    </citation>
    <scope>NUCLEOTIDE SEQUENCE [LARGE SCALE GENOMIC DNA]</scope>
    <source>
        <strain evidence="3">cv. Fuhuasheng</strain>
        <tissue evidence="2">Leaves</tissue>
    </source>
</reference>
<dbReference type="Proteomes" id="UP000289738">
    <property type="component" value="Chromosome B03"/>
</dbReference>
<protein>
    <recommendedName>
        <fullName evidence="4">Aminotransferase-like plant mobile domain-containing protein</fullName>
    </recommendedName>
</protein>
<evidence type="ECO:0000313" key="2">
    <source>
        <dbReference type="EMBL" id="RYR17930.1"/>
    </source>
</evidence>
<feature type="region of interest" description="Disordered" evidence="1">
    <location>
        <begin position="71"/>
        <end position="134"/>
    </location>
</feature>
<comment type="caution">
    <text evidence="2">The sequence shown here is derived from an EMBL/GenBank/DDBJ whole genome shotgun (WGS) entry which is preliminary data.</text>
</comment>
<gene>
    <name evidence="2" type="ORF">Ahy_B03g062590</name>
</gene>
<feature type="compositionally biased region" description="Basic and acidic residues" evidence="1">
    <location>
        <begin position="73"/>
        <end position="93"/>
    </location>
</feature>
<keyword evidence="3" id="KW-1185">Reference proteome</keyword>
<accession>A0A444ZUL3</accession>
<evidence type="ECO:0000313" key="3">
    <source>
        <dbReference type="Proteomes" id="UP000289738"/>
    </source>
</evidence>
<name>A0A444ZUL3_ARAHY</name>